<dbReference type="Proteomes" id="UP000054144">
    <property type="component" value="Unassembled WGS sequence"/>
</dbReference>
<evidence type="ECO:0000313" key="1">
    <source>
        <dbReference type="EMBL" id="KIY43170.1"/>
    </source>
</evidence>
<gene>
    <name evidence="1" type="ORF">FISHEDRAFT_78766</name>
</gene>
<keyword evidence="2" id="KW-1185">Reference proteome</keyword>
<sequence>MSNKSARALVEPQANFAVSRNLRFVFVISTLLKLDTADGRLVVNKSVQSDDGTEEAAKIYEPTAGRLYLS</sequence>
<name>A0A0D7A066_9AGAR</name>
<reference evidence="1 2" key="1">
    <citation type="journal article" date="2015" name="Fungal Genet. Biol.">
        <title>Evolution of novel wood decay mechanisms in Agaricales revealed by the genome sequences of Fistulina hepatica and Cylindrobasidium torrendii.</title>
        <authorList>
            <person name="Floudas D."/>
            <person name="Held B.W."/>
            <person name="Riley R."/>
            <person name="Nagy L.G."/>
            <person name="Koehler G."/>
            <person name="Ransdell A.S."/>
            <person name="Younus H."/>
            <person name="Chow J."/>
            <person name="Chiniquy J."/>
            <person name="Lipzen A."/>
            <person name="Tritt A."/>
            <person name="Sun H."/>
            <person name="Haridas S."/>
            <person name="LaButti K."/>
            <person name="Ohm R.A."/>
            <person name="Kues U."/>
            <person name="Blanchette R.A."/>
            <person name="Grigoriev I.V."/>
            <person name="Minto R.E."/>
            <person name="Hibbett D.S."/>
        </authorList>
    </citation>
    <scope>NUCLEOTIDE SEQUENCE [LARGE SCALE GENOMIC DNA]</scope>
    <source>
        <strain evidence="1 2">ATCC 64428</strain>
    </source>
</reference>
<accession>A0A0D7A066</accession>
<organism evidence="1 2">
    <name type="scientific">Fistulina hepatica ATCC 64428</name>
    <dbReference type="NCBI Taxonomy" id="1128425"/>
    <lineage>
        <taxon>Eukaryota</taxon>
        <taxon>Fungi</taxon>
        <taxon>Dikarya</taxon>
        <taxon>Basidiomycota</taxon>
        <taxon>Agaricomycotina</taxon>
        <taxon>Agaricomycetes</taxon>
        <taxon>Agaricomycetidae</taxon>
        <taxon>Agaricales</taxon>
        <taxon>Fistulinaceae</taxon>
        <taxon>Fistulina</taxon>
    </lineage>
</organism>
<evidence type="ECO:0000313" key="2">
    <source>
        <dbReference type="Proteomes" id="UP000054144"/>
    </source>
</evidence>
<dbReference type="EMBL" id="KN882116">
    <property type="protein sequence ID" value="KIY43170.1"/>
    <property type="molecule type" value="Genomic_DNA"/>
</dbReference>
<dbReference type="AlphaFoldDB" id="A0A0D7A066"/>
<proteinExistence type="predicted"/>
<protein>
    <submittedName>
        <fullName evidence="1">Uncharacterized protein</fullName>
    </submittedName>
</protein>